<evidence type="ECO:0000256" key="1">
    <source>
        <dbReference type="SAM" id="Phobius"/>
    </source>
</evidence>
<proteinExistence type="predicted"/>
<dbReference type="AlphaFoldDB" id="A0A8S2NUF0"/>
<evidence type="ECO:0000313" key="4">
    <source>
        <dbReference type="EMBL" id="CAF4012704.1"/>
    </source>
</evidence>
<dbReference type="Gene3D" id="3.50.50.60">
    <property type="entry name" value="FAD/NAD(P)-binding domain"/>
    <property type="match status" value="1"/>
</dbReference>
<dbReference type="EMBL" id="CAJNOK010014352">
    <property type="protein sequence ID" value="CAF1203032.1"/>
    <property type="molecule type" value="Genomic_DNA"/>
</dbReference>
<keyword evidence="1" id="KW-1133">Transmembrane helix</keyword>
<keyword evidence="1" id="KW-0812">Transmembrane</keyword>
<dbReference type="PANTHER" id="PTHR46865">
    <property type="entry name" value="OXIDOREDUCTASE-RELATED"/>
    <property type="match status" value="1"/>
</dbReference>
<dbReference type="PRINTS" id="PR00420">
    <property type="entry name" value="RNGMNOXGNASE"/>
</dbReference>
<dbReference type="Pfam" id="PF01494">
    <property type="entry name" value="FAD_binding_3"/>
    <property type="match status" value="1"/>
</dbReference>
<dbReference type="Gene3D" id="3.30.9.10">
    <property type="entry name" value="D-Amino Acid Oxidase, subunit A, domain 2"/>
    <property type="match status" value="1"/>
</dbReference>
<dbReference type="InterPro" id="IPR051704">
    <property type="entry name" value="FAD_aromatic-hydroxylase"/>
</dbReference>
<sequence length="510" mass="57613">MHSMLSRSLSYSTKNLSENRSVLIVGAGVAGPVLAYFLHRFGVRPVVVERAPQLRTAGQTIDVRGAGREVLRRMGIDRIIRENHTQEEGVAIVDSAGRTRAAFGVESFGGQGFVADIEILRSELVRILYEHSRNHTEYIFGDHPSSINDRGDHVQVTFASGNVREFDLVIGADGMQSKTRRLVFGNNTSIHHLNVYTAYFTIPYSQSDGRWARWYNAPKERTVLIRPDNQGTTRAVLLFRTSQRGYEDLDVDMQKELLRNVFADAGFETPRVLSGMKNANDFYFDAIAAIKMDRWSEGRVVLVGDAGYSSGIRRTFPILIDQDIYSWRSQRNTYPSVDKIHDVCVPYFEAVDVNNTFICLTTRQLLSTCKYSSVLYIDCTYKVTANELSVLVFGTSDFDGRFYPVGASTINNQGYTISHVMGDGAAGITGAMCELPLARRLMCWAHVIRKVRGHGTLIRNKDKFLLVEQDIMQLQLSFSDQIFITAANLMINKWKLDKDIEKLTDYFEQQ</sequence>
<dbReference type="PANTHER" id="PTHR46865:SF2">
    <property type="entry name" value="MONOOXYGENASE"/>
    <property type="match status" value="1"/>
</dbReference>
<evidence type="ECO:0000313" key="5">
    <source>
        <dbReference type="Proteomes" id="UP000682733"/>
    </source>
</evidence>
<comment type="caution">
    <text evidence="4">The sequence shown here is derived from an EMBL/GenBank/DDBJ whole genome shotgun (WGS) entry which is preliminary data.</text>
</comment>
<dbReference type="SUPFAM" id="SSF51905">
    <property type="entry name" value="FAD/NAD(P)-binding domain"/>
    <property type="match status" value="1"/>
</dbReference>
<evidence type="ECO:0000259" key="2">
    <source>
        <dbReference type="Pfam" id="PF01494"/>
    </source>
</evidence>
<dbReference type="EMBL" id="CAJOBA010035884">
    <property type="protein sequence ID" value="CAF4012704.1"/>
    <property type="molecule type" value="Genomic_DNA"/>
</dbReference>
<reference evidence="4" key="1">
    <citation type="submission" date="2021-02" db="EMBL/GenBank/DDBJ databases">
        <authorList>
            <person name="Nowell W R."/>
        </authorList>
    </citation>
    <scope>NUCLEOTIDE SEQUENCE</scope>
</reference>
<dbReference type="InterPro" id="IPR002938">
    <property type="entry name" value="FAD-bd"/>
</dbReference>
<keyword evidence="1" id="KW-0472">Membrane</keyword>
<accession>A0A8S2NUF0</accession>
<feature type="transmembrane region" description="Helical" evidence="1">
    <location>
        <begin position="21"/>
        <end position="38"/>
    </location>
</feature>
<name>A0A8S2NUF0_9BILA</name>
<evidence type="ECO:0000313" key="3">
    <source>
        <dbReference type="EMBL" id="CAF1203032.1"/>
    </source>
</evidence>
<feature type="domain" description="FAD-binding" evidence="2">
    <location>
        <begin position="21"/>
        <end position="306"/>
    </location>
</feature>
<gene>
    <name evidence="3" type="ORF">OVA965_LOCUS24080</name>
    <name evidence="4" type="ORF">TMI583_LOCUS24798</name>
</gene>
<dbReference type="Proteomes" id="UP000677228">
    <property type="component" value="Unassembled WGS sequence"/>
</dbReference>
<dbReference type="GO" id="GO:0071949">
    <property type="term" value="F:FAD binding"/>
    <property type="evidence" value="ECO:0007669"/>
    <property type="project" value="InterPro"/>
</dbReference>
<protein>
    <recommendedName>
        <fullName evidence="2">FAD-binding domain-containing protein</fullName>
    </recommendedName>
</protein>
<dbReference type="InterPro" id="IPR036188">
    <property type="entry name" value="FAD/NAD-bd_sf"/>
</dbReference>
<organism evidence="4 5">
    <name type="scientific">Didymodactylos carnosus</name>
    <dbReference type="NCBI Taxonomy" id="1234261"/>
    <lineage>
        <taxon>Eukaryota</taxon>
        <taxon>Metazoa</taxon>
        <taxon>Spiralia</taxon>
        <taxon>Gnathifera</taxon>
        <taxon>Rotifera</taxon>
        <taxon>Eurotatoria</taxon>
        <taxon>Bdelloidea</taxon>
        <taxon>Philodinida</taxon>
        <taxon>Philodinidae</taxon>
        <taxon>Didymodactylos</taxon>
    </lineage>
</organism>
<dbReference type="Proteomes" id="UP000682733">
    <property type="component" value="Unassembled WGS sequence"/>
</dbReference>